<comment type="similarity">
    <text evidence="2">Belongs to the MAK10 family.</text>
</comment>
<evidence type="ECO:0000256" key="3">
    <source>
        <dbReference type="ARBA" id="ARBA00022490"/>
    </source>
</evidence>
<feature type="domain" description="NAA35-like N-terminal" evidence="5">
    <location>
        <begin position="37"/>
        <end position="217"/>
    </location>
</feature>
<evidence type="ECO:0000313" key="7">
    <source>
        <dbReference type="EMBL" id="KKZ64641.1"/>
    </source>
</evidence>
<sequence>MRPTTTSTSPRIVSDNKMPVQDITAAFTKASSVLNTGQLVKDEYFTLFEAVGALEIMDEKMDSGYLAPGETLDDDYDVLRRQLLPEEVVGIMDQLLGHEVAWHSGHPLSQTLFTSIYLDRMLWPVPKSLDEASFDRLDNKQQVNNHKKDEQEDDASAPKGQWGELINLVLRAYCLALIKACDCVNSKVSSEYFHEEEDFVTQLYNRSLLADVESARIQVIVDDALSWLESQKQEGSTIDEVIREALVHRLLFRRELLSGLDMDTMPAKERSPQPFLAALRQIRLIEKSMPLGKPVPEAFSLKIQRRLASTVPPRPMVHVSAADAIAYMTRFCQDAVDVQQILDYRGPYNLQTLVWALQSRKPQPCVYIRSLVQSLLVHEMEILGSVAVKDFFFDGLAELVLPYSQLLDRKNEEVEAPSDSRFQIAKHMDNFVKRAAQPFVDTYRTACLNRCRVRRTLCHTIVDWDALQAEAEDFDVHLRTLALEQPIILHGNEPTYAYPLSSWAYHEKLRQLRLILQLGFELSIYSPEEMPAMYWYLSHLCSTHLAHLDRIRSCVLAANKITAPSPSQTQTQTQTQQNANTSTKPTTPTATERHQQAFHKTFSLLDRLTTELIAIDAFAITLHALYVLLARYQLLPSIYLASSSPSPSAQTQTQRSSYSSDRLRYELRMKPFLTISLPELVPFDTFEQEAGLVGDSDAVVLDRALRAVAEAKRGFEKCLAAGAFLEVGNDRADEAGGDYHGDGGSGNDDDDKANKDQPSKLDGKERGAEPEPEPEPGPGPGSRLLQDDWTGDMKDSLRACIGASIAIGAVKKAISTSAGGDGNQERNQRPKLNLFVEIPAVGSKGRWHDWWAVPRVTEVLTVRVAGK</sequence>
<protein>
    <recommendedName>
        <fullName evidence="9">Amino-acid N-acetyltransferase subunit Mak10</fullName>
    </recommendedName>
</protein>
<evidence type="ECO:0000256" key="4">
    <source>
        <dbReference type="SAM" id="MobiDB-lite"/>
    </source>
</evidence>
<feature type="region of interest" description="Disordered" evidence="4">
    <location>
        <begin position="735"/>
        <end position="789"/>
    </location>
</feature>
<name>A0A0G2J9V5_9EURO</name>
<dbReference type="Pfam" id="PF25789">
    <property type="entry name" value="TPR_NAA35"/>
    <property type="match status" value="1"/>
</dbReference>
<dbReference type="InterPro" id="IPR057983">
    <property type="entry name" value="NAA35-like_N"/>
</dbReference>
<feature type="region of interest" description="Disordered" evidence="4">
    <location>
        <begin position="139"/>
        <end position="158"/>
    </location>
</feature>
<accession>A0A0G2J9V5</accession>
<comment type="caution">
    <text evidence="7">The sequence shown here is derived from an EMBL/GenBank/DDBJ whole genome shotgun (WGS) entry which is preliminary data.</text>
</comment>
<evidence type="ECO:0000259" key="5">
    <source>
        <dbReference type="Pfam" id="PF04112"/>
    </source>
</evidence>
<evidence type="ECO:0000313" key="8">
    <source>
        <dbReference type="Proteomes" id="UP000034164"/>
    </source>
</evidence>
<organism evidence="7 8">
    <name type="scientific">[Emmonsia] crescens</name>
    <dbReference type="NCBI Taxonomy" id="73230"/>
    <lineage>
        <taxon>Eukaryota</taxon>
        <taxon>Fungi</taxon>
        <taxon>Dikarya</taxon>
        <taxon>Ascomycota</taxon>
        <taxon>Pezizomycotina</taxon>
        <taxon>Eurotiomycetes</taxon>
        <taxon>Eurotiomycetidae</taxon>
        <taxon>Onygenales</taxon>
        <taxon>Ajellomycetaceae</taxon>
        <taxon>Emergomyces</taxon>
    </lineage>
</organism>
<proteinExistence type="inferred from homology"/>
<feature type="region of interest" description="Disordered" evidence="4">
    <location>
        <begin position="565"/>
        <end position="593"/>
    </location>
</feature>
<comment type="subcellular location">
    <subcellularLocation>
        <location evidence="1">Cytoplasm</location>
    </subcellularLocation>
</comment>
<dbReference type="AlphaFoldDB" id="A0A0G2J9V5"/>
<dbReference type="Pfam" id="PF04112">
    <property type="entry name" value="Mak10"/>
    <property type="match status" value="1"/>
</dbReference>
<dbReference type="PANTHER" id="PTHR21373">
    <property type="entry name" value="GLUCOSE REPRESSIBLE PROTEIN MAK10"/>
    <property type="match status" value="1"/>
</dbReference>
<evidence type="ECO:0008006" key="9">
    <source>
        <dbReference type="Google" id="ProtNLM"/>
    </source>
</evidence>
<gene>
    <name evidence="7" type="ORF">EMCG_09449</name>
</gene>
<reference evidence="8" key="1">
    <citation type="journal article" date="2015" name="PLoS Genet.">
        <title>The dynamic genome and transcriptome of the human fungal pathogen Blastomyces and close relative Emmonsia.</title>
        <authorList>
            <person name="Munoz J.F."/>
            <person name="Gauthier G.M."/>
            <person name="Desjardins C.A."/>
            <person name="Gallo J.E."/>
            <person name="Holder J."/>
            <person name="Sullivan T.D."/>
            <person name="Marty A.J."/>
            <person name="Carmen J.C."/>
            <person name="Chen Z."/>
            <person name="Ding L."/>
            <person name="Gujja S."/>
            <person name="Magrini V."/>
            <person name="Misas E."/>
            <person name="Mitreva M."/>
            <person name="Priest M."/>
            <person name="Saif S."/>
            <person name="Whiston E.A."/>
            <person name="Young S."/>
            <person name="Zeng Q."/>
            <person name="Goldman W.E."/>
            <person name="Mardis E.R."/>
            <person name="Taylor J.W."/>
            <person name="McEwen J.G."/>
            <person name="Clay O.K."/>
            <person name="Klein B.S."/>
            <person name="Cuomo C.A."/>
        </authorList>
    </citation>
    <scope>NUCLEOTIDE SEQUENCE [LARGE SCALE GENOMIC DNA]</scope>
    <source>
        <strain evidence="8">UAMH 3008</strain>
    </source>
</reference>
<evidence type="ECO:0000256" key="2">
    <source>
        <dbReference type="ARBA" id="ARBA00006289"/>
    </source>
</evidence>
<dbReference type="VEuPathDB" id="FungiDB:EMCG_09449"/>
<dbReference type="GO" id="GO:0031417">
    <property type="term" value="C:NatC complex"/>
    <property type="evidence" value="ECO:0007669"/>
    <property type="project" value="InterPro"/>
</dbReference>
<feature type="compositionally biased region" description="Low complexity" evidence="4">
    <location>
        <begin position="565"/>
        <end position="590"/>
    </location>
</feature>
<dbReference type="InterPro" id="IPR057982">
    <property type="entry name" value="TPR_NAA35"/>
</dbReference>
<dbReference type="PANTHER" id="PTHR21373:SF0">
    <property type="entry name" value="N-ALPHA-ACETYLTRANSFERASE 35, NATC AUXILIARY SUBUNIT"/>
    <property type="match status" value="1"/>
</dbReference>
<dbReference type="EMBL" id="LCZI01000763">
    <property type="protein sequence ID" value="KKZ64641.1"/>
    <property type="molecule type" value="Genomic_DNA"/>
</dbReference>
<dbReference type="Proteomes" id="UP000034164">
    <property type="component" value="Unassembled WGS sequence"/>
</dbReference>
<evidence type="ECO:0000259" key="6">
    <source>
        <dbReference type="Pfam" id="PF25789"/>
    </source>
</evidence>
<evidence type="ECO:0000256" key="1">
    <source>
        <dbReference type="ARBA" id="ARBA00004496"/>
    </source>
</evidence>
<dbReference type="InterPro" id="IPR007244">
    <property type="entry name" value="Naa35_N"/>
</dbReference>
<feature type="compositionally biased region" description="Basic and acidic residues" evidence="4">
    <location>
        <begin position="752"/>
        <end position="769"/>
    </location>
</feature>
<feature type="domain" description="NAA35-like TPR repeats" evidence="6">
    <location>
        <begin position="359"/>
        <end position="696"/>
    </location>
</feature>
<dbReference type="OrthoDB" id="269405at2759"/>
<keyword evidence="3" id="KW-0963">Cytoplasm</keyword>